<feature type="signal peptide" evidence="1">
    <location>
        <begin position="1"/>
        <end position="22"/>
    </location>
</feature>
<dbReference type="HOGENOM" id="CLU_128254_1_1_6"/>
<evidence type="ECO:0000256" key="1">
    <source>
        <dbReference type="SAM" id="SignalP"/>
    </source>
</evidence>
<proteinExistence type="predicted"/>
<dbReference type="AlphaFoldDB" id="K4KLB3"/>
<keyword evidence="1" id="KW-0732">Signal</keyword>
<reference evidence="2 3" key="1">
    <citation type="journal article" date="2013" name="Genome Announc.">
        <title>Complete genome sequence of Simiduia agarivorans SA1(T), a marine bacterium able to degrade a variety of polysaccharides.</title>
        <authorList>
            <person name="Lin S.Y."/>
            <person name="Shieh W.Y."/>
            <person name="Chen J.S."/>
            <person name="Tang S.L."/>
        </authorList>
    </citation>
    <scope>NUCLEOTIDE SEQUENCE [LARGE SCALE GENOMIC DNA]</scope>
    <source>
        <strain evidence="3">DSM 21679 / JCM 13881 / BCRC 17597 / SA1</strain>
    </source>
</reference>
<name>K4KLB3_SIMAS</name>
<dbReference type="EMBL" id="CP003746">
    <property type="protein sequence ID" value="AFU98848.1"/>
    <property type="molecule type" value="Genomic_DNA"/>
</dbReference>
<dbReference type="KEGG" id="saga:M5M_08295"/>
<gene>
    <name evidence="2" type="ordered locus">M5M_08295</name>
</gene>
<dbReference type="InterPro" id="IPR035242">
    <property type="entry name" value="DUF5329"/>
</dbReference>
<accession>K4KLB3</accession>
<protein>
    <submittedName>
        <fullName evidence="2">Uncharacterized protein</fullName>
    </submittedName>
</protein>
<sequence length="133" mass="14649">MPFFRLALFGLLAIVWMPTALAADLPASEQQRVAFLIESVARLQGAVFIRNGTEHPAADAAEHLTMKLRRAKNSWFAPPAESWTAELFIDKLASRSSISGKPYQIRFADGSLVNAGDWLRQQLARYDAGASSD</sequence>
<dbReference type="OrthoDB" id="344871at2"/>
<evidence type="ECO:0000313" key="3">
    <source>
        <dbReference type="Proteomes" id="UP000000466"/>
    </source>
</evidence>
<evidence type="ECO:0000313" key="2">
    <source>
        <dbReference type="EMBL" id="AFU98848.1"/>
    </source>
</evidence>
<dbReference type="STRING" id="1117647.M5M_08295"/>
<dbReference type="Proteomes" id="UP000000466">
    <property type="component" value="Chromosome"/>
</dbReference>
<dbReference type="RefSeq" id="WP_015047013.1">
    <property type="nucleotide sequence ID" value="NC_018868.3"/>
</dbReference>
<keyword evidence="3" id="KW-1185">Reference proteome</keyword>
<organism evidence="2 3">
    <name type="scientific">Simiduia agarivorans (strain DSM 21679 / JCM 13881 / BCRC 17597 / SA1)</name>
    <dbReference type="NCBI Taxonomy" id="1117647"/>
    <lineage>
        <taxon>Bacteria</taxon>
        <taxon>Pseudomonadati</taxon>
        <taxon>Pseudomonadota</taxon>
        <taxon>Gammaproteobacteria</taxon>
        <taxon>Cellvibrionales</taxon>
        <taxon>Cellvibrionaceae</taxon>
        <taxon>Simiduia</taxon>
    </lineage>
</organism>
<feature type="chain" id="PRO_5003878443" evidence="1">
    <location>
        <begin position="23"/>
        <end position="133"/>
    </location>
</feature>
<dbReference type="Pfam" id="PF17263">
    <property type="entry name" value="DUF5329"/>
    <property type="match status" value="1"/>
</dbReference>
<dbReference type="eggNOG" id="ENOG5032ZEV">
    <property type="taxonomic scope" value="Bacteria"/>
</dbReference>